<name>A0A7S1D870_CYCTE</name>
<proteinExistence type="predicted"/>
<dbReference type="InterPro" id="IPR003877">
    <property type="entry name" value="SPRY_dom"/>
</dbReference>
<dbReference type="InterPro" id="IPR043136">
    <property type="entry name" value="B30.2/SPRY_sf"/>
</dbReference>
<sequence length="221" mass="25632">MIQERYRMISTMTYKLTRGTVENGIEDGVQRVVNRRSRTPEHFPEFHMEAFRAQPHLRPMELSETLGDSDVSYFEVRVRGGASVGIEVDGESSVLFESYAHIGWLSTSYGYHSDDGRFYWSDNNNAWGGEQNAEYGEPWETFHNRGDDCVIGCGFHHDTYEMFFTKNGKFQGMVDHSLVRARYRAAFALHKHGDRGEINFGSKPFLFDIEEYCYKMEDDDL</sequence>
<reference evidence="2" key="1">
    <citation type="submission" date="2021-01" db="EMBL/GenBank/DDBJ databases">
        <authorList>
            <person name="Corre E."/>
            <person name="Pelletier E."/>
            <person name="Niang G."/>
            <person name="Scheremetjew M."/>
            <person name="Finn R."/>
            <person name="Kale V."/>
            <person name="Holt S."/>
            <person name="Cochrane G."/>
            <person name="Meng A."/>
            <person name="Brown T."/>
            <person name="Cohen L."/>
        </authorList>
    </citation>
    <scope>NUCLEOTIDE SEQUENCE</scope>
    <source>
        <strain evidence="2">ECT3854</strain>
    </source>
</reference>
<organism evidence="2">
    <name type="scientific">Cyclophora tenuis</name>
    <name type="common">Marine diatom</name>
    <dbReference type="NCBI Taxonomy" id="216820"/>
    <lineage>
        <taxon>Eukaryota</taxon>
        <taxon>Sar</taxon>
        <taxon>Stramenopiles</taxon>
        <taxon>Ochrophyta</taxon>
        <taxon>Bacillariophyta</taxon>
        <taxon>Fragilariophyceae</taxon>
        <taxon>Fragilariophycidae</taxon>
        <taxon>Cyclophorales</taxon>
        <taxon>Cyclophoraceae</taxon>
        <taxon>Cyclophora</taxon>
    </lineage>
</organism>
<dbReference type="InterPro" id="IPR044736">
    <property type="entry name" value="Gid1/RanBPM/SPLA_SPRY"/>
</dbReference>
<accession>A0A7S1D870</accession>
<dbReference type="Gene3D" id="2.60.120.920">
    <property type="match status" value="1"/>
</dbReference>
<protein>
    <recommendedName>
        <fullName evidence="1">SPRY domain-containing protein</fullName>
    </recommendedName>
</protein>
<feature type="domain" description="SPRY" evidence="1">
    <location>
        <begin position="69"/>
        <end position="204"/>
    </location>
</feature>
<dbReference type="PANTHER" id="PTHR12864">
    <property type="entry name" value="RAN BINDING PROTEIN 9-RELATED"/>
    <property type="match status" value="1"/>
</dbReference>
<gene>
    <name evidence="2" type="ORF">CTEN0397_LOCUS10432</name>
</gene>
<dbReference type="CDD" id="cd12885">
    <property type="entry name" value="SPRY_RanBP_like"/>
    <property type="match status" value="1"/>
</dbReference>
<dbReference type="InterPro" id="IPR013320">
    <property type="entry name" value="ConA-like_dom_sf"/>
</dbReference>
<evidence type="ECO:0000259" key="1">
    <source>
        <dbReference type="SMART" id="SM00449"/>
    </source>
</evidence>
<dbReference type="Pfam" id="PF00622">
    <property type="entry name" value="SPRY"/>
    <property type="match status" value="1"/>
</dbReference>
<dbReference type="SUPFAM" id="SSF49899">
    <property type="entry name" value="Concanavalin A-like lectins/glucanases"/>
    <property type="match status" value="1"/>
</dbReference>
<dbReference type="SMART" id="SM00449">
    <property type="entry name" value="SPRY"/>
    <property type="match status" value="1"/>
</dbReference>
<dbReference type="InterPro" id="IPR050618">
    <property type="entry name" value="Ubq-SigPath_Reg"/>
</dbReference>
<dbReference type="AlphaFoldDB" id="A0A7S1D870"/>
<evidence type="ECO:0000313" key="2">
    <source>
        <dbReference type="EMBL" id="CAD8939369.1"/>
    </source>
</evidence>
<dbReference type="EMBL" id="HBFW01016307">
    <property type="protein sequence ID" value="CAD8939369.1"/>
    <property type="molecule type" value="Transcribed_RNA"/>
</dbReference>